<dbReference type="EMBL" id="LT907978">
    <property type="protein sequence ID" value="SOB72798.1"/>
    <property type="molecule type" value="Genomic_DNA"/>
</dbReference>
<gene>
    <name evidence="1" type="ORF">EHLA_2167</name>
</gene>
<sequence>MRKSGLTGDEAYALSKRRGTSGDLGPLKKELSLLKEDLSNKITKFYASNQGETHLTDSDNGKIMDMMLYGKSEQKSTMGKNLLKLSEPNVHEGTNINGLLSTMNADGSISVTGTSTSTWSNITKTNNECHTDNATYTFSVDKNSDVVIGLKLGRTKLDDANYQIHRIMQNQLSCTFETGASNEYCSLFLEGLTVGKSYNFTIYPMLELGTEATAYEPYTGGQPSPSPDYPQEIKSVVNPTVKVCGKNLLNATLQTITLNGVTCINNGDGTYTLNGASTVDTDFYIFGAYNTVNKVSLDSQKTYVVKKSGNSKIQFHVGSPDIYTTIVSLEDGQIKNQTTISFFICRILSGAILNNFTIYPQVEEGSASTDFQPYHEQAITLPYTLNAIPVSSDGNITINGQQYVADYVDVEREKLVRMIIQKKLKELDWTNVTVYQTRLNESNGYVSFRSKNIVGYLNEKQAILCKNYIFVKNGWDVAKTLISYVDGLIINDIYSNFGLENWSKDAHISSDIFGDTTFFAELATPQEIDLTSDQIQAFKSLATNYPVTNIEVSSDQLDGLTVFNYPISMANGWNYVKQQLNDNRDYIYDMDTKTQDIDTQAAEAYVNSEYAVVLTELEV</sequence>
<protein>
    <submittedName>
        <fullName evidence="1">Uncharacterized protein</fullName>
    </submittedName>
</protein>
<evidence type="ECO:0000313" key="1">
    <source>
        <dbReference type="EMBL" id="SOB72798.1"/>
    </source>
</evidence>
<dbReference type="KEGG" id="ehl:EHLA_2167"/>
<dbReference type="Proteomes" id="UP000217549">
    <property type="component" value="Chromosome I"/>
</dbReference>
<proteinExistence type="predicted"/>
<evidence type="ECO:0000313" key="2">
    <source>
        <dbReference type="Proteomes" id="UP000217549"/>
    </source>
</evidence>
<accession>A0A285PT48</accession>
<reference evidence="2" key="1">
    <citation type="submission" date="2017-09" db="EMBL/GenBank/DDBJ databases">
        <authorList>
            <person name="Shetty A S."/>
        </authorList>
    </citation>
    <scope>NUCLEOTIDE SEQUENCE [LARGE SCALE GENOMIC DNA]</scope>
</reference>
<name>A0A285PT48_9FIRM</name>
<dbReference type="RefSeq" id="WP_096240773.1">
    <property type="nucleotide sequence ID" value="NZ_LT907978.1"/>
</dbReference>
<dbReference type="AlphaFoldDB" id="A0A285PT48"/>
<keyword evidence="2" id="KW-1185">Reference proteome</keyword>
<organism evidence="1 2">
    <name type="scientific">Anaerobutyricum hallii</name>
    <dbReference type="NCBI Taxonomy" id="39488"/>
    <lineage>
        <taxon>Bacteria</taxon>
        <taxon>Bacillati</taxon>
        <taxon>Bacillota</taxon>
        <taxon>Clostridia</taxon>
        <taxon>Lachnospirales</taxon>
        <taxon>Lachnospiraceae</taxon>
        <taxon>Anaerobutyricum</taxon>
    </lineage>
</organism>